<feature type="region of interest" description="Disordered" evidence="1">
    <location>
        <begin position="1"/>
        <end position="23"/>
    </location>
</feature>
<comment type="caution">
    <text evidence="2">The sequence shown here is derived from an EMBL/GenBank/DDBJ whole genome shotgun (WGS) entry which is preliminary data.</text>
</comment>
<gene>
    <name evidence="2" type="ORF">LOD99_12867</name>
</gene>
<organism evidence="2 3">
    <name type="scientific">Oopsacas minuta</name>
    <dbReference type="NCBI Taxonomy" id="111878"/>
    <lineage>
        <taxon>Eukaryota</taxon>
        <taxon>Metazoa</taxon>
        <taxon>Porifera</taxon>
        <taxon>Hexactinellida</taxon>
        <taxon>Hexasterophora</taxon>
        <taxon>Lyssacinosida</taxon>
        <taxon>Leucopsacidae</taxon>
        <taxon>Oopsacas</taxon>
    </lineage>
</organism>
<dbReference type="AlphaFoldDB" id="A0AAV7JD96"/>
<name>A0AAV7JD96_9METZ</name>
<evidence type="ECO:0000256" key="1">
    <source>
        <dbReference type="SAM" id="MobiDB-lite"/>
    </source>
</evidence>
<evidence type="ECO:0000313" key="3">
    <source>
        <dbReference type="Proteomes" id="UP001165289"/>
    </source>
</evidence>
<protein>
    <submittedName>
        <fullName evidence="2">Uncharacterized protein</fullName>
    </submittedName>
</protein>
<accession>A0AAV7JD96</accession>
<keyword evidence="3" id="KW-1185">Reference proteome</keyword>
<evidence type="ECO:0000313" key="2">
    <source>
        <dbReference type="EMBL" id="KAI6646747.1"/>
    </source>
</evidence>
<sequence>MGANYSTKDSKHNKKDSKKHMSCGDMLDQVPDIKSFGKPISIPIFRSFDSSETLLKRFRYKHSGSSGENSVGSEAIDLTENRFALKVQTYLSSIEQLGEISNLKFYFGNLSLKTADGEYNVEVSERGEQKFVSLEEEVDSNNTFFLYTYNSSAQRLNNNYTYCSLLYITDVYSKKSKVHILQANAAWPYGKPSLIPSKIRTPDNPKLISNYSRFISTFQPEGVMQSMITFLTSNMDPFYLAQSDMSLDFTANEPNAAVFTFTPHKQDY</sequence>
<feature type="compositionally biased region" description="Basic residues" evidence="1">
    <location>
        <begin position="11"/>
        <end position="21"/>
    </location>
</feature>
<dbReference type="Proteomes" id="UP001165289">
    <property type="component" value="Unassembled WGS sequence"/>
</dbReference>
<reference evidence="2 3" key="1">
    <citation type="journal article" date="2023" name="BMC Biol.">
        <title>The compact genome of the sponge Oopsacas minuta (Hexactinellida) is lacking key metazoan core genes.</title>
        <authorList>
            <person name="Santini S."/>
            <person name="Schenkelaars Q."/>
            <person name="Jourda C."/>
            <person name="Duchesne M."/>
            <person name="Belahbib H."/>
            <person name="Rocher C."/>
            <person name="Selva M."/>
            <person name="Riesgo A."/>
            <person name="Vervoort M."/>
            <person name="Leys S.P."/>
            <person name="Kodjabachian L."/>
            <person name="Le Bivic A."/>
            <person name="Borchiellini C."/>
            <person name="Claverie J.M."/>
            <person name="Renard E."/>
        </authorList>
    </citation>
    <scope>NUCLEOTIDE SEQUENCE [LARGE SCALE GENOMIC DNA]</scope>
    <source>
        <strain evidence="2">SPO-2</strain>
    </source>
</reference>
<dbReference type="EMBL" id="JAKMXF010000354">
    <property type="protein sequence ID" value="KAI6646747.1"/>
    <property type="molecule type" value="Genomic_DNA"/>
</dbReference>
<proteinExistence type="predicted"/>